<dbReference type="PROSITE" id="PS01127">
    <property type="entry name" value="EF_TS_2"/>
    <property type="match status" value="1"/>
</dbReference>
<dbReference type="KEGG" id="mcau:MIT9_P0525"/>
<evidence type="ECO:0000256" key="8">
    <source>
        <dbReference type="RuleBase" id="RU000642"/>
    </source>
</evidence>
<evidence type="ECO:0000256" key="2">
    <source>
        <dbReference type="ARBA" id="ARBA00005532"/>
    </source>
</evidence>
<dbReference type="PANTHER" id="PTHR11741:SF0">
    <property type="entry name" value="ELONGATION FACTOR TS, MITOCHONDRIAL"/>
    <property type="match status" value="1"/>
</dbReference>
<evidence type="ECO:0000313" key="11">
    <source>
        <dbReference type="EMBL" id="BCX80947.1"/>
    </source>
</evidence>
<evidence type="ECO:0000313" key="12">
    <source>
        <dbReference type="Proteomes" id="UP001321825"/>
    </source>
</evidence>
<dbReference type="GO" id="GO:0005737">
    <property type="term" value="C:cytoplasm"/>
    <property type="evidence" value="ECO:0007669"/>
    <property type="project" value="UniProtKB-SubCell"/>
</dbReference>
<dbReference type="InterPro" id="IPR014039">
    <property type="entry name" value="Transl_elong_EFTs/EF1B_dimer"/>
</dbReference>
<dbReference type="GO" id="GO:0003746">
    <property type="term" value="F:translation elongation factor activity"/>
    <property type="evidence" value="ECO:0007669"/>
    <property type="project" value="UniProtKB-UniRule"/>
</dbReference>
<accession>A0AAU9CSQ5</accession>
<dbReference type="Gene3D" id="1.10.286.20">
    <property type="match status" value="1"/>
</dbReference>
<dbReference type="InterPro" id="IPR018101">
    <property type="entry name" value="Transl_elong_Ts_CS"/>
</dbReference>
<keyword evidence="6 7" id="KW-0648">Protein biosynthesis</keyword>
<keyword evidence="4 7" id="KW-0963">Cytoplasm</keyword>
<dbReference type="NCBIfam" id="TIGR00116">
    <property type="entry name" value="tsf"/>
    <property type="match status" value="1"/>
</dbReference>
<dbReference type="FunFam" id="1.10.8.10:FF:000001">
    <property type="entry name" value="Elongation factor Ts"/>
    <property type="match status" value="1"/>
</dbReference>
<evidence type="ECO:0000256" key="5">
    <source>
        <dbReference type="ARBA" id="ARBA00022768"/>
    </source>
</evidence>
<dbReference type="FunFam" id="1.10.286.20:FF:000001">
    <property type="entry name" value="Elongation factor Ts"/>
    <property type="match status" value="1"/>
</dbReference>
<evidence type="ECO:0000259" key="10">
    <source>
        <dbReference type="Pfam" id="PF00889"/>
    </source>
</evidence>
<dbReference type="Gene3D" id="1.10.8.10">
    <property type="entry name" value="DNA helicase RuvA subunit, C-terminal domain"/>
    <property type="match status" value="1"/>
</dbReference>
<dbReference type="Gene3D" id="3.30.479.20">
    <property type="entry name" value="Elongation factor Ts, dimerisation domain"/>
    <property type="match status" value="2"/>
</dbReference>
<comment type="similarity">
    <text evidence="2 7 8">Belongs to the EF-Ts family.</text>
</comment>
<feature type="domain" description="Translation elongation factor EFTs/EF1B dimerisation" evidence="10">
    <location>
        <begin position="73"/>
        <end position="275"/>
    </location>
</feature>
<protein>
    <recommendedName>
        <fullName evidence="3 7">Elongation factor Ts</fullName>
        <shortName evidence="7">EF-Ts</shortName>
    </recommendedName>
</protein>
<dbReference type="AlphaFoldDB" id="A0AAU9CSQ5"/>
<dbReference type="PROSITE" id="PS01126">
    <property type="entry name" value="EF_TS_1"/>
    <property type="match status" value="1"/>
</dbReference>
<evidence type="ECO:0000256" key="4">
    <source>
        <dbReference type="ARBA" id="ARBA00022490"/>
    </source>
</evidence>
<dbReference type="InterPro" id="IPR009060">
    <property type="entry name" value="UBA-like_sf"/>
</dbReference>
<dbReference type="RefSeq" id="WP_317705892.1">
    <property type="nucleotide sequence ID" value="NZ_AP024714.1"/>
</dbReference>
<dbReference type="SUPFAM" id="SSF54713">
    <property type="entry name" value="Elongation factor Ts (EF-Ts), dimerisation domain"/>
    <property type="match status" value="2"/>
</dbReference>
<dbReference type="HAMAP" id="MF_00050">
    <property type="entry name" value="EF_Ts"/>
    <property type="match status" value="1"/>
</dbReference>
<gene>
    <name evidence="7" type="primary">tsf</name>
    <name evidence="11" type="ORF">MIT9_P0525</name>
</gene>
<comment type="function">
    <text evidence="7 8">Associates with the EF-Tu.GDP complex and induces the exchange of GDP to GTP. It remains bound to the aminoacyl-tRNA.EF-Tu.GTP complex up to the GTP hydrolysis stage on the ribosome.</text>
</comment>
<evidence type="ECO:0000256" key="9">
    <source>
        <dbReference type="RuleBase" id="RU000643"/>
    </source>
</evidence>
<dbReference type="PANTHER" id="PTHR11741">
    <property type="entry name" value="ELONGATION FACTOR TS"/>
    <property type="match status" value="1"/>
</dbReference>
<comment type="subcellular location">
    <subcellularLocation>
        <location evidence="1 7 9">Cytoplasm</location>
    </subcellularLocation>
</comment>
<feature type="region of interest" description="Involved in Mg(2+) ion dislocation from EF-Tu" evidence="7">
    <location>
        <begin position="82"/>
        <end position="85"/>
    </location>
</feature>
<dbReference type="InterPro" id="IPR001816">
    <property type="entry name" value="Transl_elong_EFTs/EF1B"/>
</dbReference>
<evidence type="ECO:0000256" key="6">
    <source>
        <dbReference type="ARBA" id="ARBA00022917"/>
    </source>
</evidence>
<dbReference type="InterPro" id="IPR036402">
    <property type="entry name" value="EF-Ts_dimer_sf"/>
</dbReference>
<evidence type="ECO:0000256" key="1">
    <source>
        <dbReference type="ARBA" id="ARBA00004496"/>
    </source>
</evidence>
<reference evidence="12" key="1">
    <citation type="journal article" date="2024" name="Int. J. Syst. Evol. Microbiol.">
        <title>Methylomarinovum tepidoasis sp. nov., a moderately thermophilic methanotroph of the family Methylothermaceae isolated from a deep-sea hydrothermal field.</title>
        <authorList>
            <person name="Hirayama H."/>
            <person name="Takaki Y."/>
            <person name="Abe M."/>
            <person name="Miyazaki M."/>
            <person name="Uematsu K."/>
            <person name="Matsui Y."/>
            <person name="Takai K."/>
        </authorList>
    </citation>
    <scope>NUCLEOTIDE SEQUENCE [LARGE SCALE GENOMIC DNA]</scope>
    <source>
        <strain evidence="12">IT-9</strain>
    </source>
</reference>
<dbReference type="SUPFAM" id="SSF46934">
    <property type="entry name" value="UBA-like"/>
    <property type="match status" value="1"/>
</dbReference>
<name>A0AAU9CSQ5_9GAMM</name>
<keyword evidence="5 7" id="KW-0251">Elongation factor</keyword>
<organism evidence="11 12">
    <name type="scientific">Methylomarinovum caldicuralii</name>
    <dbReference type="NCBI Taxonomy" id="438856"/>
    <lineage>
        <taxon>Bacteria</taxon>
        <taxon>Pseudomonadati</taxon>
        <taxon>Pseudomonadota</taxon>
        <taxon>Gammaproteobacteria</taxon>
        <taxon>Methylococcales</taxon>
        <taxon>Methylothermaceae</taxon>
        <taxon>Methylomarinovum</taxon>
    </lineage>
</organism>
<dbReference type="Pfam" id="PF00889">
    <property type="entry name" value="EF_TS"/>
    <property type="match status" value="1"/>
</dbReference>
<proteinExistence type="inferred from homology"/>
<sequence>MSNITAAMVKALRERTGAGMMECKKALVETGGDIEAAIEHMRKAGLAKADKKAGRTAAEGKIAIKVSDDGKRAVILEVNSETDFVAKNEDFLKFVDKVAQRALETGVETVEQLLETPIEEGGPTVEEARRELVAKLGENIAIRRLMKFETEAGKLACYLHGNRIGVVVEMEGGDDDLAKDIAMHIAASKPVCVEEKDVPAETLEKEKEIFTAQAEASGKPANIVEKMVEGRLRKFLKEVTLLGQPFVKDPDLSVGQLLDQKGARVVRFVRFEVGEGIEKQQADFAEEVMAQVRGD</sequence>
<dbReference type="EMBL" id="AP024714">
    <property type="protein sequence ID" value="BCX80947.1"/>
    <property type="molecule type" value="Genomic_DNA"/>
</dbReference>
<evidence type="ECO:0000256" key="3">
    <source>
        <dbReference type="ARBA" id="ARBA00016956"/>
    </source>
</evidence>
<dbReference type="CDD" id="cd14275">
    <property type="entry name" value="UBA_EF-Ts"/>
    <property type="match status" value="1"/>
</dbReference>
<dbReference type="FunFam" id="3.30.479.20:FF:000001">
    <property type="entry name" value="Elongation factor Ts"/>
    <property type="match status" value="1"/>
</dbReference>
<keyword evidence="12" id="KW-1185">Reference proteome</keyword>
<evidence type="ECO:0000256" key="7">
    <source>
        <dbReference type="HAMAP-Rule" id="MF_00050"/>
    </source>
</evidence>
<dbReference type="Proteomes" id="UP001321825">
    <property type="component" value="Chromosome"/>
</dbReference>